<dbReference type="AlphaFoldDB" id="A0A8S0Z3B5"/>
<feature type="compositionally biased region" description="Basic residues" evidence="1">
    <location>
        <begin position="160"/>
        <end position="182"/>
    </location>
</feature>
<name>A0A8S0Z3B5_ARCPL</name>
<keyword evidence="2" id="KW-0732">Signal</keyword>
<dbReference type="Proteomes" id="UP000494256">
    <property type="component" value="Unassembled WGS sequence"/>
</dbReference>
<feature type="signal peptide" evidence="2">
    <location>
        <begin position="1"/>
        <end position="19"/>
    </location>
</feature>
<feature type="compositionally biased region" description="Polar residues" evidence="1">
    <location>
        <begin position="114"/>
        <end position="124"/>
    </location>
</feature>
<evidence type="ECO:0000313" key="3">
    <source>
        <dbReference type="EMBL" id="CAB3226869.1"/>
    </source>
</evidence>
<organism evidence="3 4">
    <name type="scientific">Arctia plantaginis</name>
    <name type="common">Wood tiger moth</name>
    <name type="synonym">Phalaena plantaginis</name>
    <dbReference type="NCBI Taxonomy" id="874455"/>
    <lineage>
        <taxon>Eukaryota</taxon>
        <taxon>Metazoa</taxon>
        <taxon>Ecdysozoa</taxon>
        <taxon>Arthropoda</taxon>
        <taxon>Hexapoda</taxon>
        <taxon>Insecta</taxon>
        <taxon>Pterygota</taxon>
        <taxon>Neoptera</taxon>
        <taxon>Endopterygota</taxon>
        <taxon>Lepidoptera</taxon>
        <taxon>Glossata</taxon>
        <taxon>Ditrysia</taxon>
        <taxon>Noctuoidea</taxon>
        <taxon>Erebidae</taxon>
        <taxon>Arctiinae</taxon>
        <taxon>Arctia</taxon>
    </lineage>
</organism>
<dbReference type="OrthoDB" id="741027at2759"/>
<evidence type="ECO:0000313" key="4">
    <source>
        <dbReference type="Proteomes" id="UP000494256"/>
    </source>
</evidence>
<gene>
    <name evidence="3" type="ORF">APLA_LOCUS2733</name>
</gene>
<feature type="compositionally biased region" description="Basic residues" evidence="1">
    <location>
        <begin position="210"/>
        <end position="232"/>
    </location>
</feature>
<feature type="compositionally biased region" description="Acidic residues" evidence="1">
    <location>
        <begin position="188"/>
        <end position="197"/>
    </location>
</feature>
<proteinExistence type="predicted"/>
<feature type="region of interest" description="Disordered" evidence="1">
    <location>
        <begin position="298"/>
        <end position="355"/>
    </location>
</feature>
<evidence type="ECO:0000256" key="1">
    <source>
        <dbReference type="SAM" id="MobiDB-lite"/>
    </source>
</evidence>
<accession>A0A8S0Z3B5</accession>
<protein>
    <submittedName>
        <fullName evidence="3">Uncharacterized protein</fullName>
    </submittedName>
</protein>
<reference evidence="3 4" key="1">
    <citation type="submission" date="2020-04" db="EMBL/GenBank/DDBJ databases">
        <authorList>
            <person name="Wallbank WR R."/>
            <person name="Pardo Diaz C."/>
            <person name="Kozak K."/>
            <person name="Martin S."/>
            <person name="Jiggins C."/>
            <person name="Moest M."/>
            <person name="Warren A I."/>
            <person name="Byers J.R.P. K."/>
            <person name="Montejo-Kovacevich G."/>
            <person name="Yen C E."/>
        </authorList>
    </citation>
    <scope>NUCLEOTIDE SEQUENCE [LARGE SCALE GENOMIC DNA]</scope>
</reference>
<feature type="chain" id="PRO_5035866527" evidence="2">
    <location>
        <begin position="20"/>
        <end position="355"/>
    </location>
</feature>
<sequence length="355" mass="40739">MIQSLQVYQILLSLILVLAKKDDLDLPICPQNVQFLPQELPMHCRLPRSTDAQAGPFPIFQNAEKQPFQFPPLPFPGLPGMIPGMPPGMSPRMPLNLPQGLQPNFPQGLPPGMQQGSPDPSTGMSKAMPMPMPMPMAMPGNSPHKMPVIVMPFYSQDRKPFKKPPHHSKHSSKRPHKKRPHYHGTSETDSDDDSDETSDSKESREGWWKPPRKGKGSKKYGIYRRSNTRHHNIKKKKKEVLTPILQYVTKDGYVIFEKRITKNEANNWLEPKDQAKAKDEINFKRRLEKQIQDDVVEQEEEEFIPDEIKKPKEKKEKSNEVKEVNEVDETEEPTTENHPKRHKLKKYGSLLDDGS</sequence>
<feature type="compositionally biased region" description="Basic and acidic residues" evidence="1">
    <location>
        <begin position="198"/>
        <end position="207"/>
    </location>
</feature>
<evidence type="ECO:0000256" key="2">
    <source>
        <dbReference type="SAM" id="SignalP"/>
    </source>
</evidence>
<comment type="caution">
    <text evidence="3">The sequence shown here is derived from an EMBL/GenBank/DDBJ whole genome shotgun (WGS) entry which is preliminary data.</text>
</comment>
<feature type="region of interest" description="Disordered" evidence="1">
    <location>
        <begin position="100"/>
        <end position="130"/>
    </location>
</feature>
<dbReference type="EMBL" id="CADEBD010000275">
    <property type="protein sequence ID" value="CAB3226869.1"/>
    <property type="molecule type" value="Genomic_DNA"/>
</dbReference>
<feature type="compositionally biased region" description="Basic and acidic residues" evidence="1">
    <location>
        <begin position="306"/>
        <end position="325"/>
    </location>
</feature>
<feature type="region of interest" description="Disordered" evidence="1">
    <location>
        <begin position="157"/>
        <end position="232"/>
    </location>
</feature>